<sequence>MDLKFRCLIRNVDNGMSGELIVIEVLNVIRARFMNLPNFDLLDIRSSMFDQESNNPWVYVFGKIHVSGVMGRFIGKRLVNRGSFKIKKEWISNHFEDVHIHFYYDMGRIFN</sequence>
<name>A0A7D0J2D6_9RHAB</name>
<reference evidence="1" key="1">
    <citation type="journal article" date="2020" name="Vet. Res.">
        <title>Hayes Yard virus: a novel ephemerovirus isolated from a bull with severe clinical signs of bovine ephemeral fever is most closely related to Puchong virus.</title>
        <authorList>
            <person name="Blasdell K.R."/>
            <person name="Davis S.S."/>
            <person name="Voysey R."/>
            <person name="Bulach D.M."/>
            <person name="Middleton D."/>
            <person name="Williams S."/>
            <person name="Harmsen M.B."/>
            <person name="Weir R.P."/>
            <person name="Crameri S."/>
            <person name="Walsh S.J."/>
            <person name="Peck G.R."/>
            <person name="Tesh R.B."/>
            <person name="Boyle D.B."/>
            <person name="Melville L.F."/>
            <person name="Walker P.J."/>
        </authorList>
    </citation>
    <scope>NUCLEOTIDE SEQUENCE</scope>
    <source>
        <strain evidence="1">DPP4816</strain>
    </source>
</reference>
<evidence type="ECO:0000313" key="1">
    <source>
        <dbReference type="EMBL" id="QEA08658.1"/>
    </source>
</evidence>
<dbReference type="EMBL" id="MH507506">
    <property type="protein sequence ID" value="QEA08658.1"/>
    <property type="molecule type" value="Genomic_RNA"/>
</dbReference>
<organism evidence="1">
    <name type="scientific">Hayes Yard virus</name>
    <dbReference type="NCBI Taxonomy" id="2602440"/>
    <lineage>
        <taxon>Viruses</taxon>
        <taxon>Riboviria</taxon>
        <taxon>Orthornavirae</taxon>
        <taxon>Negarnaviricota</taxon>
        <taxon>Haploviricotina</taxon>
        <taxon>Monjiviricetes</taxon>
        <taxon>Mononegavirales</taxon>
        <taxon>Rhabdoviridae</taxon>
        <taxon>Alpharhabdovirinae</taxon>
        <taxon>Ephemerovirus</taxon>
        <taxon>Ephemerovirus hayes</taxon>
    </lineage>
</organism>
<protein>
    <submittedName>
        <fullName evidence="1">Gamma protein</fullName>
    </submittedName>
</protein>
<dbReference type="KEGG" id="vg:80535952"/>
<dbReference type="RefSeq" id="YP_010797945.1">
    <property type="nucleotide sequence ID" value="NC_076261.1"/>
</dbReference>
<keyword evidence="2" id="KW-1185">Reference proteome</keyword>
<dbReference type="Proteomes" id="UP000676204">
    <property type="component" value="Segment"/>
</dbReference>
<proteinExistence type="predicted"/>
<accession>A0A7D0J2D6</accession>
<dbReference type="GeneID" id="80535952"/>
<evidence type="ECO:0000313" key="2">
    <source>
        <dbReference type="Proteomes" id="UP000676204"/>
    </source>
</evidence>